<gene>
    <name evidence="5" type="primary">epmA</name>
    <name evidence="5" type="ORF">OLX77_00455</name>
</gene>
<dbReference type="GO" id="GO:0000049">
    <property type="term" value="F:tRNA binding"/>
    <property type="evidence" value="ECO:0007669"/>
    <property type="project" value="TreeGrafter"/>
</dbReference>
<dbReference type="PROSITE" id="PS50862">
    <property type="entry name" value="AA_TRNA_LIGASE_II"/>
    <property type="match status" value="1"/>
</dbReference>
<evidence type="ECO:0000256" key="3">
    <source>
        <dbReference type="ARBA" id="ARBA00022840"/>
    </source>
</evidence>
<comment type="caution">
    <text evidence="5">The sequence shown here is derived from an EMBL/GenBank/DDBJ whole genome shotgun (WGS) entry which is preliminary data.</text>
</comment>
<dbReference type="PANTHER" id="PTHR42918">
    <property type="entry name" value="LYSYL-TRNA SYNTHETASE"/>
    <property type="match status" value="1"/>
</dbReference>
<dbReference type="GO" id="GO:0005829">
    <property type="term" value="C:cytosol"/>
    <property type="evidence" value="ECO:0007669"/>
    <property type="project" value="TreeGrafter"/>
</dbReference>
<dbReference type="AlphaFoldDB" id="A0A9X4MDM0"/>
<dbReference type="InterPro" id="IPR004525">
    <property type="entry name" value="EpmA"/>
</dbReference>
<dbReference type="SUPFAM" id="SSF55681">
    <property type="entry name" value="Class II aaRS and biotin synthetases"/>
    <property type="match status" value="1"/>
</dbReference>
<protein>
    <submittedName>
        <fullName evidence="5">EF-P lysine aminoacylase EpmA</fullName>
    </submittedName>
</protein>
<evidence type="ECO:0000259" key="4">
    <source>
        <dbReference type="PROSITE" id="PS50862"/>
    </source>
</evidence>
<keyword evidence="6" id="KW-1185">Reference proteome</keyword>
<evidence type="ECO:0000256" key="1">
    <source>
        <dbReference type="ARBA" id="ARBA00022598"/>
    </source>
</evidence>
<dbReference type="Proteomes" id="UP001154240">
    <property type="component" value="Unassembled WGS sequence"/>
</dbReference>
<feature type="domain" description="Aminoacyl-transfer RNA synthetases class-II family profile" evidence="4">
    <location>
        <begin position="6"/>
        <end position="297"/>
    </location>
</feature>
<evidence type="ECO:0000256" key="2">
    <source>
        <dbReference type="ARBA" id="ARBA00022741"/>
    </source>
</evidence>
<dbReference type="Pfam" id="PF00152">
    <property type="entry name" value="tRNA-synt_2"/>
    <property type="match status" value="1"/>
</dbReference>
<dbReference type="EMBL" id="JAPHEH010000001">
    <property type="protein sequence ID" value="MDG4474627.1"/>
    <property type="molecule type" value="Genomic_DNA"/>
</dbReference>
<dbReference type="GO" id="GO:0006430">
    <property type="term" value="P:lysyl-tRNA aminoacylation"/>
    <property type="evidence" value="ECO:0007669"/>
    <property type="project" value="InterPro"/>
</dbReference>
<sequence>MIPLHGLHLRAVLIQALRTFFIDRGYLEVDTPIRIPAPAPEAYIEPITSEGWFLQTSPELCMKRLLAAGIPRIFQLCKCFRKGERGDRHLPEFTMLEWYAAGSNYRDQMTDCEALLRHLALAIGKGGVLEWQGCRIDLGPEWERLTVAEGFRRYAPCTVEEALRKDQFDELLVEYVEPHLGMTTPTFLYDYPAVLGALARLSPTDPSVAERFELYVAGLELANGFSELVDPVEQRARFLTEQETIRLLGRDPGPMPERFLDGLELMPPAAGIALGVERLVMLFAGAEQIDQVVSFTPEGL</sequence>
<dbReference type="GO" id="GO:0004824">
    <property type="term" value="F:lysine-tRNA ligase activity"/>
    <property type="evidence" value="ECO:0007669"/>
    <property type="project" value="InterPro"/>
</dbReference>
<name>A0A9X4MDM0_9BACT</name>
<dbReference type="GO" id="GO:0005524">
    <property type="term" value="F:ATP binding"/>
    <property type="evidence" value="ECO:0007669"/>
    <property type="project" value="UniProtKB-KW"/>
</dbReference>
<evidence type="ECO:0000313" key="6">
    <source>
        <dbReference type="Proteomes" id="UP001154240"/>
    </source>
</evidence>
<dbReference type="PANTHER" id="PTHR42918:SF6">
    <property type="entry name" value="ELONGATION FACTOR P--(R)-BETA-LYSINE LIGASE"/>
    <property type="match status" value="1"/>
</dbReference>
<proteinExistence type="predicted"/>
<keyword evidence="3" id="KW-0067">ATP-binding</keyword>
<reference evidence="5" key="2">
    <citation type="submission" date="2022-10" db="EMBL/GenBank/DDBJ databases">
        <authorList>
            <person name="Aronson H.S."/>
        </authorList>
    </citation>
    <scope>NUCLEOTIDE SEQUENCE</scope>
    <source>
        <strain evidence="5">RS19-109</strain>
    </source>
</reference>
<keyword evidence="2" id="KW-0547">Nucleotide-binding</keyword>
<dbReference type="Gene3D" id="3.30.930.10">
    <property type="entry name" value="Bira Bifunctional Protein, Domain 2"/>
    <property type="match status" value="1"/>
</dbReference>
<dbReference type="NCBIfam" id="TIGR00462">
    <property type="entry name" value="genX"/>
    <property type="match status" value="1"/>
</dbReference>
<dbReference type="RefSeq" id="WP_307631608.1">
    <property type="nucleotide sequence ID" value="NZ_JAPHEH010000001.1"/>
</dbReference>
<dbReference type="InterPro" id="IPR045864">
    <property type="entry name" value="aa-tRNA-synth_II/BPL/LPL"/>
</dbReference>
<evidence type="ECO:0000313" key="5">
    <source>
        <dbReference type="EMBL" id="MDG4474627.1"/>
    </source>
</evidence>
<keyword evidence="1" id="KW-0436">Ligase</keyword>
<dbReference type="InterPro" id="IPR004364">
    <property type="entry name" value="Aa-tRNA-synt_II"/>
</dbReference>
<reference evidence="5" key="1">
    <citation type="journal article" date="2022" name="bioRxiv">
        <title>Thiovibrio frasassiensisgen. nov., sp. nov., an autotrophic, elemental sulfur disproportionating bacterium isolated from sulfidic karst sediment, and proposal of Thiovibrionaceae fam. nov.</title>
        <authorList>
            <person name="Aronson H."/>
            <person name="Thomas C."/>
            <person name="Bhattacharyya M."/>
            <person name="Eckstein S."/>
            <person name="Jensen S."/>
            <person name="Barco R."/>
            <person name="Macalady J."/>
            <person name="Amend J."/>
        </authorList>
    </citation>
    <scope>NUCLEOTIDE SEQUENCE</scope>
    <source>
        <strain evidence="5">RS19-109</strain>
    </source>
</reference>
<accession>A0A9X4MDM0</accession>
<organism evidence="5 6">
    <name type="scientific">Thiovibrio frasassiensis</name>
    <dbReference type="NCBI Taxonomy" id="2984131"/>
    <lineage>
        <taxon>Bacteria</taxon>
        <taxon>Pseudomonadati</taxon>
        <taxon>Thermodesulfobacteriota</taxon>
        <taxon>Desulfobulbia</taxon>
        <taxon>Desulfobulbales</taxon>
        <taxon>Thiovibrionaceae</taxon>
        <taxon>Thiovibrio</taxon>
    </lineage>
</organism>
<dbReference type="InterPro" id="IPR006195">
    <property type="entry name" value="aa-tRNA-synth_II"/>
</dbReference>